<reference evidence="2 3" key="1">
    <citation type="journal article" date="2021" name="Elife">
        <title>Chloroplast acquisition without the gene transfer in kleptoplastic sea slugs, Plakobranchus ocellatus.</title>
        <authorList>
            <person name="Maeda T."/>
            <person name="Takahashi S."/>
            <person name="Yoshida T."/>
            <person name="Shimamura S."/>
            <person name="Takaki Y."/>
            <person name="Nagai Y."/>
            <person name="Toyoda A."/>
            <person name="Suzuki Y."/>
            <person name="Arimoto A."/>
            <person name="Ishii H."/>
            <person name="Satoh N."/>
            <person name="Nishiyama T."/>
            <person name="Hasebe M."/>
            <person name="Maruyama T."/>
            <person name="Minagawa J."/>
            <person name="Obokata J."/>
            <person name="Shigenobu S."/>
        </authorList>
    </citation>
    <scope>NUCLEOTIDE SEQUENCE [LARGE SCALE GENOMIC DNA]</scope>
</reference>
<name>A0AAV4ILD9_9GAST</name>
<feature type="compositionally biased region" description="Basic and acidic residues" evidence="1">
    <location>
        <begin position="55"/>
        <end position="68"/>
    </location>
</feature>
<sequence length="120" mass="13510">MQADIQSPFTPSRKVVIFLYIRRFSRGDRPPYVSISVMDGRSSGSSSNYQDVIEGWERGDGDDVDGKGGKGTSAAQKKRDEAQKRRLDKRMRVFVIDKDGQVKKIWKGERDSPDSGLEVV</sequence>
<comment type="caution">
    <text evidence="2">The sequence shown here is derived from an EMBL/GenBank/DDBJ whole genome shotgun (WGS) entry which is preliminary data.</text>
</comment>
<organism evidence="2 3">
    <name type="scientific">Elysia marginata</name>
    <dbReference type="NCBI Taxonomy" id="1093978"/>
    <lineage>
        <taxon>Eukaryota</taxon>
        <taxon>Metazoa</taxon>
        <taxon>Spiralia</taxon>
        <taxon>Lophotrochozoa</taxon>
        <taxon>Mollusca</taxon>
        <taxon>Gastropoda</taxon>
        <taxon>Heterobranchia</taxon>
        <taxon>Euthyneura</taxon>
        <taxon>Panpulmonata</taxon>
        <taxon>Sacoglossa</taxon>
        <taxon>Placobranchoidea</taxon>
        <taxon>Plakobranchidae</taxon>
        <taxon>Elysia</taxon>
    </lineage>
</organism>
<feature type="region of interest" description="Disordered" evidence="1">
    <location>
        <begin position="55"/>
        <end position="84"/>
    </location>
</feature>
<dbReference type="EMBL" id="BMAT01013285">
    <property type="protein sequence ID" value="GFS09291.1"/>
    <property type="molecule type" value="Genomic_DNA"/>
</dbReference>
<keyword evidence="3" id="KW-1185">Reference proteome</keyword>
<evidence type="ECO:0000313" key="2">
    <source>
        <dbReference type="EMBL" id="GFS09291.1"/>
    </source>
</evidence>
<evidence type="ECO:0000313" key="3">
    <source>
        <dbReference type="Proteomes" id="UP000762676"/>
    </source>
</evidence>
<evidence type="ECO:0000256" key="1">
    <source>
        <dbReference type="SAM" id="MobiDB-lite"/>
    </source>
</evidence>
<accession>A0AAV4ILD9</accession>
<gene>
    <name evidence="2" type="ORF">ElyMa_006617500</name>
</gene>
<protein>
    <submittedName>
        <fullName evidence="2">Uncharacterized protein</fullName>
    </submittedName>
</protein>
<proteinExistence type="predicted"/>
<dbReference type="AlphaFoldDB" id="A0AAV4ILD9"/>
<dbReference type="Proteomes" id="UP000762676">
    <property type="component" value="Unassembled WGS sequence"/>
</dbReference>